<protein>
    <submittedName>
        <fullName evidence="9">MFS transporter</fullName>
    </submittedName>
</protein>
<evidence type="ECO:0000313" key="9">
    <source>
        <dbReference type="EMBL" id="MFC5863749.1"/>
    </source>
</evidence>
<keyword evidence="5 7" id="KW-1133">Transmembrane helix</keyword>
<keyword evidence="3" id="KW-0813">Transport</keyword>
<feature type="transmembrane region" description="Helical" evidence="7">
    <location>
        <begin position="338"/>
        <end position="355"/>
    </location>
</feature>
<dbReference type="InterPro" id="IPR036259">
    <property type="entry name" value="MFS_trans_sf"/>
</dbReference>
<keyword evidence="10" id="KW-1185">Reference proteome</keyword>
<evidence type="ECO:0000256" key="5">
    <source>
        <dbReference type="ARBA" id="ARBA00022989"/>
    </source>
</evidence>
<dbReference type="PROSITE" id="PS50850">
    <property type="entry name" value="MFS"/>
    <property type="match status" value="1"/>
</dbReference>
<dbReference type="SUPFAM" id="SSF103473">
    <property type="entry name" value="MFS general substrate transporter"/>
    <property type="match status" value="1"/>
</dbReference>
<comment type="similarity">
    <text evidence="2">Belongs to the major facilitator superfamily. Sugar transporter (TC 2.A.1.1) family.</text>
</comment>
<sequence>MPTVTDSAAHQPRTVQDYIDELPVWPDGTRLPSTPMTSMQRLIWMLAAAGKFFEGFVVFMTGVALPLIARQFEIGPAQRGLVTAASLCGILVGAVGLGTLSDQFGRKSMFIVEMIIFTAFLGAAVFCTSFTSLVFCLFGLGLALGCDYPTAHMIISENIPSTSRGKLVLGAFAFQAVGAVAGAAVGYAVLTVVSNLNAWRWMFATAVVPALVVTVARFYITESANWLHSKGSTERATAAAQRLLVRTPQYPQNVVLLQKAAPGEHGHGGGSFFSLFQKRYRRATILASVPWFLQDLSTYGIGIFAPTILATAFGHKAEHVRSMSDLIANATEGAKGDAMITILLIIGIVFAVMLADKMGRIRLQIIGFIGCAVGLLIASLSVDATGGLKVALIFIGFMLFQFMTNLGPNAQTYLLAGEVFPTAIRGAGAGFAAAFAKIGAVATAFLFPILLDVIGTRMLLYGLIISSILGAVVTWFFRIETAGVNLDQIGELAAGTPEKSKAIA</sequence>
<evidence type="ECO:0000256" key="1">
    <source>
        <dbReference type="ARBA" id="ARBA00004141"/>
    </source>
</evidence>
<comment type="subcellular location">
    <subcellularLocation>
        <location evidence="1">Membrane</location>
        <topology evidence="1">Multi-pass membrane protein</topology>
    </subcellularLocation>
</comment>
<feature type="transmembrane region" description="Helical" evidence="7">
    <location>
        <begin position="201"/>
        <end position="220"/>
    </location>
</feature>
<feature type="domain" description="Major facilitator superfamily (MFS) profile" evidence="8">
    <location>
        <begin position="43"/>
        <end position="482"/>
    </location>
</feature>
<organism evidence="9 10">
    <name type="scientific">Acidicapsa dinghuensis</name>
    <dbReference type="NCBI Taxonomy" id="2218256"/>
    <lineage>
        <taxon>Bacteria</taxon>
        <taxon>Pseudomonadati</taxon>
        <taxon>Acidobacteriota</taxon>
        <taxon>Terriglobia</taxon>
        <taxon>Terriglobales</taxon>
        <taxon>Acidobacteriaceae</taxon>
        <taxon>Acidicapsa</taxon>
    </lineage>
</organism>
<feature type="transmembrane region" description="Helical" evidence="7">
    <location>
        <begin position="120"/>
        <end position="146"/>
    </location>
</feature>
<proteinExistence type="inferred from homology"/>
<feature type="transmembrane region" description="Helical" evidence="7">
    <location>
        <begin position="42"/>
        <end position="69"/>
    </location>
</feature>
<dbReference type="RefSeq" id="WP_263342485.1">
    <property type="nucleotide sequence ID" value="NZ_JAGSYH010000012.1"/>
</dbReference>
<gene>
    <name evidence="9" type="ORF">ACFPT7_15685</name>
</gene>
<dbReference type="EMBL" id="JBHSPH010000006">
    <property type="protein sequence ID" value="MFC5863749.1"/>
    <property type="molecule type" value="Genomic_DNA"/>
</dbReference>
<reference evidence="10" key="1">
    <citation type="journal article" date="2019" name="Int. J. Syst. Evol. Microbiol.">
        <title>The Global Catalogue of Microorganisms (GCM) 10K type strain sequencing project: providing services to taxonomists for standard genome sequencing and annotation.</title>
        <authorList>
            <consortium name="The Broad Institute Genomics Platform"/>
            <consortium name="The Broad Institute Genome Sequencing Center for Infectious Disease"/>
            <person name="Wu L."/>
            <person name="Ma J."/>
        </authorList>
    </citation>
    <scope>NUCLEOTIDE SEQUENCE [LARGE SCALE GENOMIC DNA]</scope>
    <source>
        <strain evidence="10">JCM 4087</strain>
    </source>
</reference>
<keyword evidence="4 7" id="KW-0812">Transmembrane</keyword>
<evidence type="ECO:0000256" key="4">
    <source>
        <dbReference type="ARBA" id="ARBA00022692"/>
    </source>
</evidence>
<dbReference type="PANTHER" id="PTHR23511">
    <property type="entry name" value="SYNAPTIC VESICLE GLYCOPROTEIN 2"/>
    <property type="match status" value="1"/>
</dbReference>
<feature type="transmembrane region" description="Helical" evidence="7">
    <location>
        <begin position="427"/>
        <end position="451"/>
    </location>
</feature>
<dbReference type="Gene3D" id="1.20.1250.20">
    <property type="entry name" value="MFS general substrate transporter like domains"/>
    <property type="match status" value="1"/>
</dbReference>
<evidence type="ECO:0000256" key="2">
    <source>
        <dbReference type="ARBA" id="ARBA00010992"/>
    </source>
</evidence>
<dbReference type="PANTHER" id="PTHR23511:SF34">
    <property type="entry name" value="SYNAPTIC VESICLE GLYCOPROTEIN 2"/>
    <property type="match status" value="1"/>
</dbReference>
<evidence type="ECO:0000256" key="6">
    <source>
        <dbReference type="ARBA" id="ARBA00023136"/>
    </source>
</evidence>
<dbReference type="Proteomes" id="UP001596091">
    <property type="component" value="Unassembled WGS sequence"/>
</dbReference>
<feature type="transmembrane region" description="Helical" evidence="7">
    <location>
        <begin position="81"/>
        <end position="100"/>
    </location>
</feature>
<dbReference type="InterPro" id="IPR020846">
    <property type="entry name" value="MFS_dom"/>
</dbReference>
<dbReference type="InterPro" id="IPR005828">
    <property type="entry name" value="MFS_sugar_transport-like"/>
</dbReference>
<evidence type="ECO:0000256" key="7">
    <source>
        <dbReference type="SAM" id="Phobius"/>
    </source>
</evidence>
<evidence type="ECO:0000256" key="3">
    <source>
        <dbReference type="ARBA" id="ARBA00022448"/>
    </source>
</evidence>
<evidence type="ECO:0000259" key="8">
    <source>
        <dbReference type="PROSITE" id="PS50850"/>
    </source>
</evidence>
<keyword evidence="6 7" id="KW-0472">Membrane</keyword>
<feature type="transmembrane region" description="Helical" evidence="7">
    <location>
        <begin position="167"/>
        <end position="189"/>
    </location>
</feature>
<accession>A0ABW1EHG7</accession>
<dbReference type="Pfam" id="PF00083">
    <property type="entry name" value="Sugar_tr"/>
    <property type="match status" value="1"/>
</dbReference>
<name>A0ABW1EHG7_9BACT</name>
<evidence type="ECO:0000313" key="10">
    <source>
        <dbReference type="Proteomes" id="UP001596091"/>
    </source>
</evidence>
<feature type="transmembrane region" description="Helical" evidence="7">
    <location>
        <begin position="458"/>
        <end position="477"/>
    </location>
</feature>
<comment type="caution">
    <text evidence="9">The sequence shown here is derived from an EMBL/GenBank/DDBJ whole genome shotgun (WGS) entry which is preliminary data.</text>
</comment>